<dbReference type="Proteomes" id="UP001499884">
    <property type="component" value="Unassembled WGS sequence"/>
</dbReference>
<dbReference type="PANTHER" id="PTHR33392">
    <property type="entry name" value="POLYISOPRENYL-TEICHOIC ACID--PEPTIDOGLYCAN TEICHOIC ACID TRANSFERASE TAGU"/>
    <property type="match status" value="1"/>
</dbReference>
<dbReference type="Gene3D" id="3.40.630.190">
    <property type="entry name" value="LCP protein"/>
    <property type="match status" value="1"/>
</dbReference>
<feature type="region of interest" description="Disordered" evidence="2">
    <location>
        <begin position="514"/>
        <end position="588"/>
    </location>
</feature>
<feature type="region of interest" description="Disordered" evidence="2">
    <location>
        <begin position="1"/>
        <end position="191"/>
    </location>
</feature>
<evidence type="ECO:0000259" key="4">
    <source>
        <dbReference type="Pfam" id="PF03816"/>
    </source>
</evidence>
<feature type="compositionally biased region" description="Low complexity" evidence="2">
    <location>
        <begin position="153"/>
        <end position="173"/>
    </location>
</feature>
<reference evidence="6" key="1">
    <citation type="journal article" date="2019" name="Int. J. Syst. Evol. Microbiol.">
        <title>The Global Catalogue of Microorganisms (GCM) 10K type strain sequencing project: providing services to taxonomists for standard genome sequencing and annotation.</title>
        <authorList>
            <consortium name="The Broad Institute Genomics Platform"/>
            <consortium name="The Broad Institute Genome Sequencing Center for Infectious Disease"/>
            <person name="Wu L."/>
            <person name="Ma J."/>
        </authorList>
    </citation>
    <scope>NUCLEOTIDE SEQUENCE [LARGE SCALE GENOMIC DNA]</scope>
    <source>
        <strain evidence="6">JCM 30846</strain>
    </source>
</reference>
<dbReference type="Pfam" id="PF03816">
    <property type="entry name" value="LytR_cpsA_psr"/>
    <property type="match status" value="1"/>
</dbReference>
<dbReference type="InterPro" id="IPR050922">
    <property type="entry name" value="LytR/CpsA/Psr_CW_biosynth"/>
</dbReference>
<dbReference type="InterPro" id="IPR004474">
    <property type="entry name" value="LytR_CpsA_psr"/>
</dbReference>
<feature type="compositionally biased region" description="Basic and acidic residues" evidence="2">
    <location>
        <begin position="72"/>
        <end position="92"/>
    </location>
</feature>
<evidence type="ECO:0000256" key="1">
    <source>
        <dbReference type="ARBA" id="ARBA00006068"/>
    </source>
</evidence>
<comment type="caution">
    <text evidence="5">The sequence shown here is derived from an EMBL/GenBank/DDBJ whole genome shotgun (WGS) entry which is preliminary data.</text>
</comment>
<keyword evidence="6" id="KW-1185">Reference proteome</keyword>
<evidence type="ECO:0000313" key="5">
    <source>
        <dbReference type="EMBL" id="GAA3754790.1"/>
    </source>
</evidence>
<keyword evidence="3" id="KW-1133">Transmembrane helix</keyword>
<dbReference type="EMBL" id="BAABEP010000064">
    <property type="protein sequence ID" value="GAA3754790.1"/>
    <property type="molecule type" value="Genomic_DNA"/>
</dbReference>
<keyword evidence="3" id="KW-0472">Membrane</keyword>
<gene>
    <name evidence="5" type="ORF">GCM10023082_57730</name>
</gene>
<dbReference type="PANTHER" id="PTHR33392:SF6">
    <property type="entry name" value="POLYISOPRENYL-TEICHOIC ACID--PEPTIDOGLYCAN TEICHOIC ACID TRANSFERASE TAGU"/>
    <property type="match status" value="1"/>
</dbReference>
<dbReference type="NCBIfam" id="TIGR00350">
    <property type="entry name" value="lytR_cpsA_psr"/>
    <property type="match status" value="1"/>
</dbReference>
<comment type="similarity">
    <text evidence="1">Belongs to the LytR/CpsA/Psr (LCP) family.</text>
</comment>
<feature type="domain" description="Cell envelope-related transcriptional attenuator" evidence="4">
    <location>
        <begin position="279"/>
        <end position="434"/>
    </location>
</feature>
<evidence type="ECO:0000313" key="6">
    <source>
        <dbReference type="Proteomes" id="UP001499884"/>
    </source>
</evidence>
<organism evidence="5 6">
    <name type="scientific">Streptomyces tremellae</name>
    <dbReference type="NCBI Taxonomy" id="1124239"/>
    <lineage>
        <taxon>Bacteria</taxon>
        <taxon>Bacillati</taxon>
        <taxon>Actinomycetota</taxon>
        <taxon>Actinomycetes</taxon>
        <taxon>Kitasatosporales</taxon>
        <taxon>Streptomycetaceae</taxon>
        <taxon>Streptomyces</taxon>
    </lineage>
</organism>
<feature type="compositionally biased region" description="Polar residues" evidence="2">
    <location>
        <begin position="568"/>
        <end position="588"/>
    </location>
</feature>
<sequence>MGGQADHAATADGRQTAAREAIGMETGAYEDTTNRGYRPSTRRERPPGRPALRADSATTRARPRTGGASRHRSTEAPKHRRTDADVTERASDAVRGAAGDEGTGERGAVSRGAGDGPDEGSDIDAIPAAGGGSATGRGSAVPAADAPGDDIGTDTAAEDAAAVATDAPTAAGRAGRGGNHTGEPEGAPRPRRRRPWLRWVAVGVGVAVLATAGTGWWFYEKLDGNITTDTEAAAQLQTYAKERPAPVALDALNILLIGSDSRSGKDNAKYGHDEGGTARSDTTILLHLAADRQSATAVSIPRDLMVHIPSCGKPGGTTTKAQFAQFNWAFEFGGTACTTRTVEQLTGVRIDHEMVIDFSGFKDMVDAVGGVQVCLAEPVHDTDAHLDLPAGRSTVKGEQALGFVRARHGIGDGSDTQRIQRQQGFLGALFTKLQSDGVLLNPTRLYPVLDAATKAITTDPGLSSLRDLYNLAHSTRNVPTDKVQFLTVPQRPYTPDPNRDELVQPAADTLFAQLRDDAPVTVRTSGSPTDPGAKSPSPGATGKDSGNSTDGPARGSAPAVPDAGTGGSPSASPAPTFTGTNASVGLCA</sequence>
<feature type="transmembrane region" description="Helical" evidence="3">
    <location>
        <begin position="199"/>
        <end position="219"/>
    </location>
</feature>
<proteinExistence type="inferred from homology"/>
<name>A0ABP7G4K7_9ACTN</name>
<protein>
    <recommendedName>
        <fullName evidence="4">Cell envelope-related transcriptional attenuator domain-containing protein</fullName>
    </recommendedName>
</protein>
<accession>A0ABP7G4K7</accession>
<evidence type="ECO:0000256" key="3">
    <source>
        <dbReference type="SAM" id="Phobius"/>
    </source>
</evidence>
<evidence type="ECO:0000256" key="2">
    <source>
        <dbReference type="SAM" id="MobiDB-lite"/>
    </source>
</evidence>
<keyword evidence="3" id="KW-0812">Transmembrane</keyword>